<gene>
    <name evidence="1" type="ORF">E8L90_26060</name>
</gene>
<evidence type="ECO:0000313" key="2">
    <source>
        <dbReference type="Proteomes" id="UP000307841"/>
    </source>
</evidence>
<organism evidence="1 2">
    <name type="scientific">Brevibacillus antibioticus</name>
    <dbReference type="NCBI Taxonomy" id="2570228"/>
    <lineage>
        <taxon>Bacteria</taxon>
        <taxon>Bacillati</taxon>
        <taxon>Bacillota</taxon>
        <taxon>Bacilli</taxon>
        <taxon>Bacillales</taxon>
        <taxon>Paenibacillaceae</taxon>
        <taxon>Brevibacillus</taxon>
    </lineage>
</organism>
<evidence type="ECO:0000313" key="1">
    <source>
        <dbReference type="EMBL" id="TKI58585.1"/>
    </source>
</evidence>
<dbReference type="AlphaFoldDB" id="A0A4U2YDT7"/>
<dbReference type="EMBL" id="SZNK01000001">
    <property type="protein sequence ID" value="TKI58585.1"/>
    <property type="molecule type" value="Genomic_DNA"/>
</dbReference>
<keyword evidence="2" id="KW-1185">Reference proteome</keyword>
<dbReference type="OrthoDB" id="1683192at2"/>
<proteinExistence type="predicted"/>
<protein>
    <submittedName>
        <fullName evidence="1">Uncharacterized protein</fullName>
    </submittedName>
</protein>
<reference evidence="1 2" key="1">
    <citation type="submission" date="2019-04" db="EMBL/GenBank/DDBJ databases">
        <title>Whole genome sequencing of Brevibacillus sp. TGS2-1.</title>
        <authorList>
            <person name="Choi A."/>
        </authorList>
    </citation>
    <scope>NUCLEOTIDE SEQUENCE [LARGE SCALE GENOMIC DNA]</scope>
    <source>
        <strain evidence="1 2">TGS2-1</strain>
    </source>
</reference>
<comment type="caution">
    <text evidence="1">The sequence shown here is derived from an EMBL/GenBank/DDBJ whole genome shotgun (WGS) entry which is preliminary data.</text>
</comment>
<dbReference type="Proteomes" id="UP000307841">
    <property type="component" value="Unassembled WGS sequence"/>
</dbReference>
<dbReference type="RefSeq" id="WP_137032067.1">
    <property type="nucleotide sequence ID" value="NZ_SZNK01000001.1"/>
</dbReference>
<accession>A0A4U2YDT7</accession>
<name>A0A4U2YDT7_9BACL</name>
<sequence length="201" mass="23322">MKLLISDKELYFDNVNISSSTLIGKILEEAERHEQIFSHIIVDGIEVFENIEEYIEDHLQTINYIELKFITLDELVMGIMQSTSEYVERALPELRLLSEECYQDPGASTWGKLEQLMEGIQWFEQTANFILQNQEKLIQIQIDPKFFSFTNEVKIISEAVEGKDFILLGDIVQYEIIPKFDALSDQISTIISKEVQAYDIN</sequence>